<dbReference type="PANTHER" id="PTHR47481">
    <property type="match status" value="1"/>
</dbReference>
<feature type="domain" description="DUF4219" evidence="1">
    <location>
        <begin position="18"/>
        <end position="39"/>
    </location>
</feature>
<evidence type="ECO:0000259" key="1">
    <source>
        <dbReference type="Pfam" id="PF13961"/>
    </source>
</evidence>
<dbReference type="EMBL" id="CM016560">
    <property type="protein sequence ID" value="TKV91318.1"/>
    <property type="molecule type" value="Genomic_DNA"/>
</dbReference>
<dbReference type="Proteomes" id="UP000298652">
    <property type="component" value="Chromosome 9"/>
</dbReference>
<dbReference type="PANTHER" id="PTHR47481:SF36">
    <property type="entry name" value="CCHC-TYPE DOMAIN-CONTAINING PROTEIN"/>
    <property type="match status" value="1"/>
</dbReference>
<protein>
    <recommendedName>
        <fullName evidence="1">DUF4219 domain-containing protein</fullName>
    </recommendedName>
</protein>
<dbReference type="Gramene" id="TKV91318">
    <property type="protein sequence ID" value="TKV91318"/>
    <property type="gene ID" value="SEVIR_9G088100v2"/>
</dbReference>
<accession>A0A4U6STH0</accession>
<dbReference type="OMA" id="KWKINAG"/>
<reference evidence="2" key="1">
    <citation type="submission" date="2019-03" db="EMBL/GenBank/DDBJ databases">
        <title>WGS assembly of Setaria viridis.</title>
        <authorList>
            <person name="Huang P."/>
            <person name="Jenkins J."/>
            <person name="Grimwood J."/>
            <person name="Barry K."/>
            <person name="Healey A."/>
            <person name="Mamidi S."/>
            <person name="Sreedasyam A."/>
            <person name="Shu S."/>
            <person name="Feldman M."/>
            <person name="Wu J."/>
            <person name="Yu Y."/>
            <person name="Chen C."/>
            <person name="Johnson J."/>
            <person name="Rokhsar D."/>
            <person name="Baxter I."/>
            <person name="Schmutz J."/>
            <person name="Brutnell T."/>
            <person name="Kellogg E."/>
        </authorList>
    </citation>
    <scope>NUCLEOTIDE SEQUENCE [LARGE SCALE GENOMIC DNA]</scope>
</reference>
<gene>
    <name evidence="2" type="ORF">SEVIR_9G088100v2</name>
</gene>
<dbReference type="AlphaFoldDB" id="A0A4U6STH0"/>
<proteinExistence type="predicted"/>
<dbReference type="InterPro" id="IPR025314">
    <property type="entry name" value="DUF4219"/>
</dbReference>
<organism evidence="2 3">
    <name type="scientific">Setaria viridis</name>
    <name type="common">Green bristlegrass</name>
    <name type="synonym">Setaria italica subsp. viridis</name>
    <dbReference type="NCBI Taxonomy" id="4556"/>
    <lineage>
        <taxon>Eukaryota</taxon>
        <taxon>Viridiplantae</taxon>
        <taxon>Streptophyta</taxon>
        <taxon>Embryophyta</taxon>
        <taxon>Tracheophyta</taxon>
        <taxon>Spermatophyta</taxon>
        <taxon>Magnoliopsida</taxon>
        <taxon>Liliopsida</taxon>
        <taxon>Poales</taxon>
        <taxon>Poaceae</taxon>
        <taxon>PACMAD clade</taxon>
        <taxon>Panicoideae</taxon>
        <taxon>Panicodae</taxon>
        <taxon>Paniceae</taxon>
        <taxon>Cenchrinae</taxon>
        <taxon>Setaria</taxon>
    </lineage>
</organism>
<keyword evidence="3" id="KW-1185">Reference proteome</keyword>
<evidence type="ECO:0000313" key="2">
    <source>
        <dbReference type="EMBL" id="TKV91318.1"/>
    </source>
</evidence>
<name>A0A4U6STH0_SETVI</name>
<sequence length="79" mass="9019">MADLASACGGIKKLYNHNYGYWKTYMKSYLQGQDLWEVVAGAETVPPPKETNKAMFVLKATIEEDLLEHIRDAETQRKL</sequence>
<evidence type="ECO:0000313" key="3">
    <source>
        <dbReference type="Proteomes" id="UP000298652"/>
    </source>
</evidence>
<dbReference type="Pfam" id="PF13961">
    <property type="entry name" value="DUF4219"/>
    <property type="match status" value="1"/>
</dbReference>